<keyword evidence="3 5" id="KW-1133">Transmembrane helix</keyword>
<keyword evidence="5" id="KW-0813">Transport</keyword>
<keyword evidence="8" id="KW-1185">Reference proteome</keyword>
<dbReference type="AlphaFoldDB" id="F4S0G7"/>
<feature type="compositionally biased region" description="Polar residues" evidence="6">
    <location>
        <begin position="111"/>
        <end position="127"/>
    </location>
</feature>
<dbReference type="RefSeq" id="XP_007414971.1">
    <property type="nucleotide sequence ID" value="XM_007414909.1"/>
</dbReference>
<dbReference type="InParanoid" id="F4S0G7"/>
<feature type="transmembrane region" description="Helical" evidence="5">
    <location>
        <begin position="36"/>
        <end position="54"/>
    </location>
</feature>
<proteinExistence type="inferred from homology"/>
<evidence type="ECO:0000256" key="4">
    <source>
        <dbReference type="ARBA" id="ARBA00023136"/>
    </source>
</evidence>
<evidence type="ECO:0000256" key="2">
    <source>
        <dbReference type="ARBA" id="ARBA00022692"/>
    </source>
</evidence>
<dbReference type="KEGG" id="mlr:MELLADRAFT_75553"/>
<dbReference type="OrthoDB" id="73901at2759"/>
<keyword evidence="2 5" id="KW-0812">Transmembrane</keyword>
<name>F4S0G7_MELLP</name>
<evidence type="ECO:0000256" key="6">
    <source>
        <dbReference type="SAM" id="MobiDB-lite"/>
    </source>
</evidence>
<evidence type="ECO:0000256" key="5">
    <source>
        <dbReference type="RuleBase" id="RU367022"/>
    </source>
</evidence>
<keyword evidence="5" id="KW-0406">Ion transport</keyword>
<comment type="subcellular location">
    <subcellularLocation>
        <location evidence="1 5">Membrane</location>
        <topology evidence="1 5">Multi-pass membrane protein</topology>
    </subcellularLocation>
</comment>
<keyword evidence="5" id="KW-0186">Copper</keyword>
<dbReference type="PANTHER" id="PTHR12483">
    <property type="entry name" value="SOLUTE CARRIER FAMILY 31 COPPER TRANSPORTERS"/>
    <property type="match status" value="1"/>
</dbReference>
<evidence type="ECO:0000313" key="7">
    <source>
        <dbReference type="EMBL" id="EGG01871.1"/>
    </source>
</evidence>
<comment type="similarity">
    <text evidence="5">Belongs to the copper transporter (Ctr) (TC 1.A.56) family. SLC31A subfamily.</text>
</comment>
<feature type="region of interest" description="Disordered" evidence="6">
    <location>
        <begin position="70"/>
        <end position="91"/>
    </location>
</feature>
<dbReference type="HOGENOM" id="CLU_1225009_0_0_1"/>
<dbReference type="InterPro" id="IPR007274">
    <property type="entry name" value="Cop_transporter"/>
</dbReference>
<dbReference type="Proteomes" id="UP000001072">
    <property type="component" value="Unassembled WGS sequence"/>
</dbReference>
<organism evidence="8">
    <name type="scientific">Melampsora larici-populina (strain 98AG31 / pathotype 3-4-7)</name>
    <name type="common">Poplar leaf rust fungus</name>
    <dbReference type="NCBI Taxonomy" id="747676"/>
    <lineage>
        <taxon>Eukaryota</taxon>
        <taxon>Fungi</taxon>
        <taxon>Dikarya</taxon>
        <taxon>Basidiomycota</taxon>
        <taxon>Pucciniomycotina</taxon>
        <taxon>Pucciniomycetes</taxon>
        <taxon>Pucciniales</taxon>
        <taxon>Melampsoraceae</taxon>
        <taxon>Melampsora</taxon>
    </lineage>
</organism>
<dbReference type="GO" id="GO:0005375">
    <property type="term" value="F:copper ion transmembrane transporter activity"/>
    <property type="evidence" value="ECO:0007669"/>
    <property type="project" value="UniProtKB-UniRule"/>
</dbReference>
<evidence type="ECO:0000313" key="8">
    <source>
        <dbReference type="Proteomes" id="UP000001072"/>
    </source>
</evidence>
<dbReference type="PANTHER" id="PTHR12483:SF27">
    <property type="entry name" value="COPPER TRANSPORT PROTEIN CTR1"/>
    <property type="match status" value="1"/>
</dbReference>
<reference evidence="8" key="1">
    <citation type="journal article" date="2011" name="Proc. Natl. Acad. Sci. U.S.A.">
        <title>Obligate biotrophy features unraveled by the genomic analysis of rust fungi.</title>
        <authorList>
            <person name="Duplessis S."/>
            <person name="Cuomo C.A."/>
            <person name="Lin Y.-C."/>
            <person name="Aerts A."/>
            <person name="Tisserant E."/>
            <person name="Veneault-Fourrey C."/>
            <person name="Joly D.L."/>
            <person name="Hacquard S."/>
            <person name="Amselem J."/>
            <person name="Cantarel B.L."/>
            <person name="Chiu R."/>
            <person name="Coutinho P.M."/>
            <person name="Feau N."/>
            <person name="Field M."/>
            <person name="Frey P."/>
            <person name="Gelhaye E."/>
            <person name="Goldberg J."/>
            <person name="Grabherr M.G."/>
            <person name="Kodira C.D."/>
            <person name="Kohler A."/>
            <person name="Kuees U."/>
            <person name="Lindquist E.A."/>
            <person name="Lucas S.M."/>
            <person name="Mago R."/>
            <person name="Mauceli E."/>
            <person name="Morin E."/>
            <person name="Murat C."/>
            <person name="Pangilinan J.L."/>
            <person name="Park R."/>
            <person name="Pearson M."/>
            <person name="Quesneville H."/>
            <person name="Rouhier N."/>
            <person name="Sakthikumar S."/>
            <person name="Salamov A.A."/>
            <person name="Schmutz J."/>
            <person name="Selles B."/>
            <person name="Shapiro H."/>
            <person name="Tanguay P."/>
            <person name="Tuskan G.A."/>
            <person name="Henrissat B."/>
            <person name="Van de Peer Y."/>
            <person name="Rouze P."/>
            <person name="Ellis J.G."/>
            <person name="Dodds P.N."/>
            <person name="Schein J.E."/>
            <person name="Zhong S."/>
            <person name="Hamelin R.C."/>
            <person name="Grigoriev I.V."/>
            <person name="Szabo L.J."/>
            <person name="Martin F."/>
        </authorList>
    </citation>
    <scope>NUCLEOTIDE SEQUENCE [LARGE SCALE GENOMIC DNA]</scope>
    <source>
        <strain evidence="8">98AG31 / pathotype 3-4-7</strain>
    </source>
</reference>
<dbReference type="GO" id="GO:0005886">
    <property type="term" value="C:plasma membrane"/>
    <property type="evidence" value="ECO:0007669"/>
    <property type="project" value="TreeGrafter"/>
</dbReference>
<accession>F4S0G7</accession>
<dbReference type="GeneID" id="18932670"/>
<protein>
    <recommendedName>
        <fullName evidence="5">Copper transport protein</fullName>
    </recommendedName>
</protein>
<dbReference type="STRING" id="747676.F4S0G7"/>
<evidence type="ECO:0000256" key="3">
    <source>
        <dbReference type="ARBA" id="ARBA00022989"/>
    </source>
</evidence>
<feature type="region of interest" description="Disordered" evidence="6">
    <location>
        <begin position="104"/>
        <end position="141"/>
    </location>
</feature>
<dbReference type="EMBL" id="GL883135">
    <property type="protein sequence ID" value="EGG01871.1"/>
    <property type="molecule type" value="Genomic_DNA"/>
</dbReference>
<gene>
    <name evidence="7" type="ORF">MELLADRAFT_75553</name>
</gene>
<dbReference type="Pfam" id="PF04145">
    <property type="entry name" value="Ctr"/>
    <property type="match status" value="1"/>
</dbReference>
<sequence>MLNESSNTSSVGPMSSTFSTSIPISPIWFQDWKPQTAAATFAVCFGLSILAFVYKSISFIKSKVLKPTHEELSTLDHQSRRRSRSRSKLDEDCDELINRSDTLNMEDGHSKFNNTPGSPPSDSQLHSDPNRSSETHDDFLDYPSRSSLQVESRSKLTSRPTHRFLLIFNKPNLLRCCLVTIQAGLGYLLMLAVMTYNIYYFMAILMGTFIGEAIFGQTDSSSHDHA</sequence>
<evidence type="ECO:0000256" key="1">
    <source>
        <dbReference type="ARBA" id="ARBA00004141"/>
    </source>
</evidence>
<feature type="compositionally biased region" description="Basic and acidic residues" evidence="6">
    <location>
        <begin position="128"/>
        <end position="139"/>
    </location>
</feature>
<dbReference type="VEuPathDB" id="FungiDB:MELLADRAFT_75553"/>
<keyword evidence="5" id="KW-0187">Copper transport</keyword>
<keyword evidence="4 5" id="KW-0472">Membrane</keyword>